<dbReference type="EMBL" id="CAJOBZ010000070">
    <property type="protein sequence ID" value="CAF4948281.1"/>
    <property type="molecule type" value="Genomic_DNA"/>
</dbReference>
<comment type="caution">
    <text evidence="2">The sequence shown here is derived from an EMBL/GenBank/DDBJ whole genome shotgun (WGS) entry which is preliminary data.</text>
</comment>
<protein>
    <submittedName>
        <fullName evidence="2">Uncharacterized protein</fullName>
    </submittedName>
</protein>
<gene>
    <name evidence="2" type="ORF">PMACD_LOCUS15425</name>
</gene>
<reference evidence="2" key="1">
    <citation type="submission" date="2021-02" db="EMBL/GenBank/DDBJ databases">
        <authorList>
            <person name="Steward A R."/>
        </authorList>
    </citation>
    <scope>NUCLEOTIDE SEQUENCE</scope>
</reference>
<evidence type="ECO:0000256" key="1">
    <source>
        <dbReference type="SAM" id="MobiDB-lite"/>
    </source>
</evidence>
<evidence type="ECO:0000313" key="3">
    <source>
        <dbReference type="Proteomes" id="UP000663880"/>
    </source>
</evidence>
<proteinExistence type="predicted"/>
<name>A0A821XS29_9NEOP</name>
<organism evidence="2 3">
    <name type="scientific">Pieris macdunnoughi</name>
    <dbReference type="NCBI Taxonomy" id="345717"/>
    <lineage>
        <taxon>Eukaryota</taxon>
        <taxon>Metazoa</taxon>
        <taxon>Ecdysozoa</taxon>
        <taxon>Arthropoda</taxon>
        <taxon>Hexapoda</taxon>
        <taxon>Insecta</taxon>
        <taxon>Pterygota</taxon>
        <taxon>Neoptera</taxon>
        <taxon>Endopterygota</taxon>
        <taxon>Lepidoptera</taxon>
        <taxon>Glossata</taxon>
        <taxon>Ditrysia</taxon>
        <taxon>Papilionoidea</taxon>
        <taxon>Pieridae</taxon>
        <taxon>Pierinae</taxon>
        <taxon>Pieris</taxon>
    </lineage>
</organism>
<accession>A0A821XS29</accession>
<feature type="region of interest" description="Disordered" evidence="1">
    <location>
        <begin position="1"/>
        <end position="33"/>
    </location>
</feature>
<keyword evidence="3" id="KW-1185">Reference proteome</keyword>
<feature type="compositionally biased region" description="Low complexity" evidence="1">
    <location>
        <begin position="1"/>
        <end position="26"/>
    </location>
</feature>
<evidence type="ECO:0000313" key="2">
    <source>
        <dbReference type="EMBL" id="CAF4948281.1"/>
    </source>
</evidence>
<dbReference type="AlphaFoldDB" id="A0A821XS29"/>
<dbReference type="Proteomes" id="UP000663880">
    <property type="component" value="Unassembled WGS sequence"/>
</dbReference>
<dbReference type="OrthoDB" id="6776127at2759"/>
<sequence length="244" mass="27294">MQTESSSSSSDSSSSSSGGSSSSDSETSPDDELNNERLTAVVQSRVNIFPTIANCIEDSRYDSIEPVPSTSRSTANTPPSSLNHNAKKFLNDFGAWEICKGNEILFYAIFPSLNHDIHTRCLDITDASIRTVLQKKKNSCGMLDLDNRENDKVELKEKFDRHLTEKDLSRQNKEDDKRFTPDNCIVLVYDFQAAMPCPRGDASNFYNVSKLNTYNFTICDIKSKDTAFYVWHEGEAKRGATEIG</sequence>